<protein>
    <submittedName>
        <fullName evidence="2">Uncharacterized protein</fullName>
    </submittedName>
</protein>
<keyword evidence="1" id="KW-0812">Transmembrane</keyword>
<name>A0A0L8AP29_9BACT</name>
<comment type="caution">
    <text evidence="2">The sequence shown here is derived from an EMBL/GenBank/DDBJ whole genome shotgun (WGS) entry which is preliminary data.</text>
</comment>
<keyword evidence="3" id="KW-1185">Reference proteome</keyword>
<dbReference type="RefSeq" id="WP_053222161.1">
    <property type="nucleotide sequence ID" value="NZ_JSVA01000004.1"/>
</dbReference>
<accession>A0A0L8AP29</accession>
<evidence type="ECO:0000313" key="3">
    <source>
        <dbReference type="Proteomes" id="UP000036908"/>
    </source>
</evidence>
<gene>
    <name evidence="2" type="ORF">OB69_02730</name>
</gene>
<keyword evidence="1" id="KW-1133">Transmembrane helix</keyword>
<sequence>MYRTLNGQYYPEEPLNGGEWIGSGIDFVSNLIGGNQAKKQSEREIAALRIQQEIAQQNNAAALEAERLRIQRAQVEAYTPGIQSNGMSNGLKATLVISAVALAALGTVMVVKAKNGEDKSLNGLVNTLE</sequence>
<keyword evidence="1" id="KW-0472">Membrane</keyword>
<evidence type="ECO:0000313" key="2">
    <source>
        <dbReference type="EMBL" id="KOF03942.1"/>
    </source>
</evidence>
<dbReference type="EMBL" id="JSVA01000004">
    <property type="protein sequence ID" value="KOF03942.1"/>
    <property type="molecule type" value="Genomic_DNA"/>
</dbReference>
<proteinExistence type="predicted"/>
<dbReference type="PATRIC" id="fig|1566026.4.peg.2316"/>
<evidence type="ECO:0000256" key="1">
    <source>
        <dbReference type="SAM" id="Phobius"/>
    </source>
</evidence>
<dbReference type="AlphaFoldDB" id="A0A0L8AP29"/>
<reference evidence="3" key="1">
    <citation type="submission" date="2014-11" db="EMBL/GenBank/DDBJ databases">
        <title>Genome sequencing of Roseivirga sp. D-25.</title>
        <authorList>
            <person name="Selvaratnam C."/>
            <person name="Thevarajoo S."/>
            <person name="Goh K.M."/>
            <person name="Eee R."/>
            <person name="Chan K.-G."/>
            <person name="Chong C.S."/>
        </authorList>
    </citation>
    <scope>NUCLEOTIDE SEQUENCE [LARGE SCALE GENOMIC DNA]</scope>
    <source>
        <strain evidence="3">D-25</strain>
    </source>
</reference>
<feature type="transmembrane region" description="Helical" evidence="1">
    <location>
        <begin position="93"/>
        <end position="111"/>
    </location>
</feature>
<dbReference type="Proteomes" id="UP000036908">
    <property type="component" value="Unassembled WGS sequence"/>
</dbReference>
<organism evidence="2 3">
    <name type="scientific">Roseivirga seohaensis subsp. aquiponti</name>
    <dbReference type="NCBI Taxonomy" id="1566026"/>
    <lineage>
        <taxon>Bacteria</taxon>
        <taxon>Pseudomonadati</taxon>
        <taxon>Bacteroidota</taxon>
        <taxon>Cytophagia</taxon>
        <taxon>Cytophagales</taxon>
        <taxon>Roseivirgaceae</taxon>
        <taxon>Roseivirga</taxon>
    </lineage>
</organism>